<dbReference type="SUPFAM" id="SSF51556">
    <property type="entry name" value="Metallo-dependent hydrolases"/>
    <property type="match status" value="1"/>
</dbReference>
<name>A0A1B2I110_9BACT</name>
<dbReference type="OrthoDB" id="9776455at2"/>
<evidence type="ECO:0000313" key="2">
    <source>
        <dbReference type="EMBL" id="ANZ43643.1"/>
    </source>
</evidence>
<dbReference type="InterPro" id="IPR051781">
    <property type="entry name" value="Metallo-dep_Hydrolase"/>
</dbReference>
<feature type="domain" description="Amidohydrolase-related" evidence="1">
    <location>
        <begin position="56"/>
        <end position="391"/>
    </location>
</feature>
<accession>A0A1B2I110</accession>
<reference evidence="2" key="1">
    <citation type="submission" date="2016-08" db="EMBL/GenBank/DDBJ databases">
        <title>Complete genome of Cloacibacillus porcorum.</title>
        <authorList>
            <person name="Looft T."/>
            <person name="Bayles D.O."/>
            <person name="Alt D.P."/>
        </authorList>
    </citation>
    <scope>NUCLEOTIDE SEQUENCE [LARGE SCALE GENOMIC DNA]</scope>
    <source>
        <strain evidence="2">CL-84</strain>
    </source>
</reference>
<dbReference type="GeneID" id="83056249"/>
<dbReference type="Gene3D" id="2.30.40.10">
    <property type="entry name" value="Urease, subunit C, domain 1"/>
    <property type="match status" value="1"/>
</dbReference>
<dbReference type="EMBL" id="CP016757">
    <property type="protein sequence ID" value="ANZ43643.1"/>
    <property type="molecule type" value="Genomic_DNA"/>
</dbReference>
<keyword evidence="3" id="KW-1185">Reference proteome</keyword>
<dbReference type="PANTHER" id="PTHR43135:SF3">
    <property type="entry name" value="ALPHA-D-RIBOSE 1-METHYLPHOSPHONATE 5-TRIPHOSPHATE DIPHOSPHATASE"/>
    <property type="match status" value="1"/>
</dbReference>
<sequence length="393" mass="42111">MESLVIRKAMVFDGGRALAGLYDILIEKSVIKSITPYDPDTKFAGIESIDADGKTAIPGLMDLHVHLTWNGGADPAEDIRRENAEEHLLTTVGSALKYLAAGITSVRDLGSPGDAAIFVDRAIKAGKFQGPRIFASGQSIIMTGGHDPFHGIMADGPWEVLRAVRRQVALGAPMIKISATGGVYGRTEGEGVDDVELRQEEVDMIVDEAHRRNVKVTAHAIGEAGIRGCLKAGIDCIEHGHCITEDMAAEMREKGTALVPTFYIYQHLSSSAEVPEYARKKAADIIARHRNALKWCHEAGVLIGAGSDAGSPYSPHPSLMEELYALEEGGLSKEEVLTAATGNAARIIGVSERLGFIKEGYLADIVIVNGDPLESLSALERPAHVIKDGEVIF</sequence>
<dbReference type="CDD" id="cd01299">
    <property type="entry name" value="Met_dep_hydrolase_A"/>
    <property type="match status" value="1"/>
</dbReference>
<organism evidence="2 3">
    <name type="scientific">Cloacibacillus porcorum</name>
    <dbReference type="NCBI Taxonomy" id="1197717"/>
    <lineage>
        <taxon>Bacteria</taxon>
        <taxon>Thermotogati</taxon>
        <taxon>Synergistota</taxon>
        <taxon>Synergistia</taxon>
        <taxon>Synergistales</taxon>
        <taxon>Synergistaceae</taxon>
        <taxon>Cloacibacillus</taxon>
    </lineage>
</organism>
<dbReference type="PANTHER" id="PTHR43135">
    <property type="entry name" value="ALPHA-D-RIBOSE 1-METHYLPHOSPHONATE 5-TRIPHOSPHATE DIPHOSPHATASE"/>
    <property type="match status" value="1"/>
</dbReference>
<protein>
    <recommendedName>
        <fullName evidence="1">Amidohydrolase-related domain-containing protein</fullName>
    </recommendedName>
</protein>
<dbReference type="STRING" id="1197717.BED41_00080"/>
<dbReference type="SUPFAM" id="SSF51338">
    <property type="entry name" value="Composite domain of metallo-dependent hydrolases"/>
    <property type="match status" value="1"/>
</dbReference>
<evidence type="ECO:0000313" key="3">
    <source>
        <dbReference type="Proteomes" id="UP000093044"/>
    </source>
</evidence>
<dbReference type="InterPro" id="IPR057744">
    <property type="entry name" value="OTAase-like"/>
</dbReference>
<dbReference type="Proteomes" id="UP000093044">
    <property type="component" value="Chromosome"/>
</dbReference>
<dbReference type="InterPro" id="IPR032466">
    <property type="entry name" value="Metal_Hydrolase"/>
</dbReference>
<proteinExistence type="predicted"/>
<evidence type="ECO:0000259" key="1">
    <source>
        <dbReference type="Pfam" id="PF01979"/>
    </source>
</evidence>
<dbReference type="Gene3D" id="3.20.20.140">
    <property type="entry name" value="Metal-dependent hydrolases"/>
    <property type="match status" value="1"/>
</dbReference>
<dbReference type="InterPro" id="IPR006680">
    <property type="entry name" value="Amidohydro-rel"/>
</dbReference>
<dbReference type="AlphaFoldDB" id="A0A1B2I110"/>
<gene>
    <name evidence="2" type="ORF">BED41_00080</name>
</gene>
<dbReference type="RefSeq" id="WP_066741489.1">
    <property type="nucleotide sequence ID" value="NZ_CP016757.1"/>
</dbReference>
<dbReference type="Pfam" id="PF01979">
    <property type="entry name" value="Amidohydro_1"/>
    <property type="match status" value="1"/>
</dbReference>
<dbReference type="InterPro" id="IPR011059">
    <property type="entry name" value="Metal-dep_hydrolase_composite"/>
</dbReference>
<dbReference type="KEGG" id="cpor:BED41_00080"/>
<dbReference type="GO" id="GO:0016810">
    <property type="term" value="F:hydrolase activity, acting on carbon-nitrogen (but not peptide) bonds"/>
    <property type="evidence" value="ECO:0007669"/>
    <property type="project" value="InterPro"/>
</dbReference>